<protein>
    <submittedName>
        <fullName evidence="3">MarR family protein</fullName>
    </submittedName>
</protein>
<feature type="compositionally biased region" description="Low complexity" evidence="1">
    <location>
        <begin position="163"/>
        <end position="175"/>
    </location>
</feature>
<dbReference type="PROSITE" id="PS50995">
    <property type="entry name" value="HTH_MARR_2"/>
    <property type="match status" value="1"/>
</dbReference>
<feature type="domain" description="HTH marR-type" evidence="2">
    <location>
        <begin position="20"/>
        <end position="156"/>
    </location>
</feature>
<evidence type="ECO:0000313" key="3">
    <source>
        <dbReference type="EMBL" id="QCY48177.1"/>
    </source>
</evidence>
<dbReference type="InterPro" id="IPR036390">
    <property type="entry name" value="WH_DNA-bd_sf"/>
</dbReference>
<sequence>MSALQSSGYWYPQGSEETTPIDLLNLLRRYRSAERKMRAATRDSMGMGETDLLALRFLLKAHQSGRILRQKDFASELEISNASVSALIDRLCRDGYAQRVVHPEDRRSVAIMPTRHTDQEVRETLGPMHQRMLEAVESLTADERTAAAKFLHGMIRSVEKVDTSTPTTPKAPSSSGTKAAATAHTAS</sequence>
<accession>A0A5B7WWA0</accession>
<dbReference type="InterPro" id="IPR000835">
    <property type="entry name" value="HTH_MarR-typ"/>
</dbReference>
<dbReference type="Proteomes" id="UP000307000">
    <property type="component" value="Chromosome"/>
</dbReference>
<dbReference type="RefSeq" id="WP_138926818.1">
    <property type="nucleotide sequence ID" value="NZ_CP034412.1"/>
</dbReference>
<dbReference type="Gene3D" id="1.10.10.10">
    <property type="entry name" value="Winged helix-like DNA-binding domain superfamily/Winged helix DNA-binding domain"/>
    <property type="match status" value="1"/>
</dbReference>
<dbReference type="InterPro" id="IPR039422">
    <property type="entry name" value="MarR/SlyA-like"/>
</dbReference>
<dbReference type="InterPro" id="IPR036388">
    <property type="entry name" value="WH-like_DNA-bd_sf"/>
</dbReference>
<dbReference type="Pfam" id="PF12802">
    <property type="entry name" value="MarR_2"/>
    <property type="match status" value="1"/>
</dbReference>
<dbReference type="GO" id="GO:0006950">
    <property type="term" value="P:response to stress"/>
    <property type="evidence" value="ECO:0007669"/>
    <property type="project" value="TreeGrafter"/>
</dbReference>
<dbReference type="AlphaFoldDB" id="A0A5B7WWA0"/>
<dbReference type="EMBL" id="CP034412">
    <property type="protein sequence ID" value="QCY48177.1"/>
    <property type="molecule type" value="Genomic_DNA"/>
</dbReference>
<dbReference type="PANTHER" id="PTHR33164:SF99">
    <property type="entry name" value="MARR FAMILY REGULATORY PROTEIN"/>
    <property type="match status" value="1"/>
</dbReference>
<evidence type="ECO:0000256" key="1">
    <source>
        <dbReference type="SAM" id="MobiDB-lite"/>
    </source>
</evidence>
<evidence type="ECO:0000259" key="2">
    <source>
        <dbReference type="PROSITE" id="PS50995"/>
    </source>
</evidence>
<dbReference type="KEGG" id="gcr:GcLGCM259_2470"/>
<dbReference type="PANTHER" id="PTHR33164">
    <property type="entry name" value="TRANSCRIPTIONAL REGULATOR, MARR FAMILY"/>
    <property type="match status" value="1"/>
</dbReference>
<dbReference type="GO" id="GO:0003700">
    <property type="term" value="F:DNA-binding transcription factor activity"/>
    <property type="evidence" value="ECO:0007669"/>
    <property type="project" value="InterPro"/>
</dbReference>
<gene>
    <name evidence="3" type="ORF">GcLGCM259_2470</name>
</gene>
<keyword evidence="4" id="KW-1185">Reference proteome</keyword>
<dbReference type="SUPFAM" id="SSF46785">
    <property type="entry name" value="Winged helix' DNA-binding domain"/>
    <property type="match status" value="1"/>
</dbReference>
<organism evidence="3 4">
    <name type="scientific">Glutamicibacter creatinolyticus</name>
    <dbReference type="NCBI Taxonomy" id="162496"/>
    <lineage>
        <taxon>Bacteria</taxon>
        <taxon>Bacillati</taxon>
        <taxon>Actinomycetota</taxon>
        <taxon>Actinomycetes</taxon>
        <taxon>Micrococcales</taxon>
        <taxon>Micrococcaceae</taxon>
        <taxon>Glutamicibacter</taxon>
    </lineage>
</organism>
<evidence type="ECO:0000313" key="4">
    <source>
        <dbReference type="Proteomes" id="UP000307000"/>
    </source>
</evidence>
<proteinExistence type="predicted"/>
<reference evidence="3 4" key="1">
    <citation type="submission" date="2018-12" db="EMBL/GenBank/DDBJ databases">
        <title>Complete Genome Sequence of Glutamicibacter creatinolyticus strain LGCM259,isolated from an abscess of a 12-year-old mare in Italy.</title>
        <authorList>
            <person name="Santos R.G."/>
            <person name="Silva A.L."/>
            <person name="Seyffert N."/>
            <person name="Castro T.L.P."/>
            <person name="Attili A.R."/>
            <person name="Rifici C."/>
            <person name="Mazzullo G."/>
            <person name="Brenig B."/>
            <person name="Venanzi F."/>
            <person name="Azevedo V."/>
        </authorList>
    </citation>
    <scope>NUCLEOTIDE SEQUENCE [LARGE SCALE GENOMIC DNA]</scope>
    <source>
        <strain evidence="3 4">LGCM 259</strain>
    </source>
</reference>
<name>A0A5B7WWA0_9MICC</name>
<feature type="region of interest" description="Disordered" evidence="1">
    <location>
        <begin position="160"/>
        <end position="187"/>
    </location>
</feature>
<dbReference type="SMART" id="SM00347">
    <property type="entry name" value="HTH_MARR"/>
    <property type="match status" value="1"/>
</dbReference>